<gene>
    <name evidence="3" type="ORF">METZ01_LOCUS511176</name>
</gene>
<feature type="region of interest" description="Disordered" evidence="1">
    <location>
        <begin position="166"/>
        <end position="200"/>
    </location>
</feature>
<feature type="domain" description="Terminase large subunit GpA endonuclease" evidence="2">
    <location>
        <begin position="2"/>
        <end position="161"/>
    </location>
</feature>
<evidence type="ECO:0000256" key="1">
    <source>
        <dbReference type="SAM" id="MobiDB-lite"/>
    </source>
</evidence>
<dbReference type="Pfam" id="PF20454">
    <property type="entry name" value="GpA_nuclease"/>
    <property type="match status" value="1"/>
</dbReference>
<accession>A0A383EN38</accession>
<feature type="non-terminal residue" evidence="3">
    <location>
        <position position="1"/>
    </location>
</feature>
<dbReference type="InterPro" id="IPR046454">
    <property type="entry name" value="GpA_endonuclease"/>
</dbReference>
<dbReference type="EMBL" id="UINC01227437">
    <property type="protein sequence ID" value="SVE58322.1"/>
    <property type="molecule type" value="Genomic_DNA"/>
</dbReference>
<dbReference type="GO" id="GO:0004519">
    <property type="term" value="F:endonuclease activity"/>
    <property type="evidence" value="ECO:0007669"/>
    <property type="project" value="InterPro"/>
</dbReference>
<dbReference type="AlphaFoldDB" id="A0A383EN38"/>
<feature type="compositionally biased region" description="Basic and acidic residues" evidence="1">
    <location>
        <begin position="166"/>
        <end position="180"/>
    </location>
</feature>
<reference evidence="3" key="1">
    <citation type="submission" date="2018-05" db="EMBL/GenBank/DDBJ databases">
        <authorList>
            <person name="Lanie J.A."/>
            <person name="Ng W.-L."/>
            <person name="Kazmierczak K.M."/>
            <person name="Andrzejewski T.M."/>
            <person name="Davidsen T.M."/>
            <person name="Wayne K.J."/>
            <person name="Tettelin H."/>
            <person name="Glass J.I."/>
            <person name="Rusch D."/>
            <person name="Podicherti R."/>
            <person name="Tsui H.-C.T."/>
            <person name="Winkler M.E."/>
        </authorList>
    </citation>
    <scope>NUCLEOTIDE SEQUENCE</scope>
</reference>
<protein>
    <recommendedName>
        <fullName evidence="2">Terminase large subunit GpA endonuclease domain-containing protein</fullName>
    </recommendedName>
</protein>
<evidence type="ECO:0000313" key="3">
    <source>
        <dbReference type="EMBL" id="SVE58322.1"/>
    </source>
</evidence>
<evidence type="ECO:0000259" key="2">
    <source>
        <dbReference type="Pfam" id="PF20454"/>
    </source>
</evidence>
<proteinExistence type="predicted"/>
<organism evidence="3">
    <name type="scientific">marine metagenome</name>
    <dbReference type="NCBI Taxonomy" id="408172"/>
    <lineage>
        <taxon>unclassified sequences</taxon>
        <taxon>metagenomes</taxon>
        <taxon>ecological metagenomes</taxon>
    </lineage>
</organism>
<name>A0A383EN38_9ZZZZ</name>
<sequence length="200" mass="23002">LWDELDEFLLTKFKTQDGRVLPIAATCVDSGGHWTQSVYAYTRNKGSRRVWAIKGQSVAGKPIANRPSTVGRMRVALYPIGTDACKEWVFSRLNNDTAPAVFHFSHTLDEEYFEQLAASERRVEKFERGVKRLKWVQIRERNECLDTACYGLAAIYILNPNWSKLGGDHDTDPEPPKPERPPPAIRRPPRGRPRRWLDIR</sequence>